<keyword evidence="1" id="KW-0479">Metal-binding</keyword>
<evidence type="ECO:0000256" key="7">
    <source>
        <dbReference type="SAM" id="Phobius"/>
    </source>
</evidence>
<evidence type="ECO:0000313" key="10">
    <source>
        <dbReference type="RefSeq" id="XP_009797533.1"/>
    </source>
</evidence>
<evidence type="ECO:0000256" key="6">
    <source>
        <dbReference type="SAM" id="MobiDB-lite"/>
    </source>
</evidence>
<evidence type="ECO:0000256" key="5">
    <source>
        <dbReference type="SAM" id="Coils"/>
    </source>
</evidence>
<dbReference type="SMART" id="SM00575">
    <property type="entry name" value="ZnF_PMZ"/>
    <property type="match status" value="1"/>
</dbReference>
<feature type="region of interest" description="Disordered" evidence="6">
    <location>
        <begin position="87"/>
        <end position="118"/>
    </location>
</feature>
<evidence type="ECO:0000313" key="9">
    <source>
        <dbReference type="Proteomes" id="UP000189701"/>
    </source>
</evidence>
<evidence type="ECO:0000256" key="1">
    <source>
        <dbReference type="ARBA" id="ARBA00022723"/>
    </source>
</evidence>
<sequence length="489" mass="56713">MANPRNRVLFILPRDLCIAIAEIGSRSRIRESKLSRNTLCDCKIRDANAMNNGRSLRERGAMDANVKHRKEDLRDRGSFYANAMKEKEATRNNTSRMRKAVRDRRERTPEAEYNSPNNEKMTWKKPIIKMLEEIRQKVMNLMKKHKEEVRTWSNEFSPKSRELYNEFMEIAQVWQVNFNGEIGYEVIEGSDKHCVNLSMKKCTCRVWDLTEIPCPHVIRDIIYNRGDPLTEMHWWYSKESKSGLTDFTGSRGRLKLEFKIDRVRDPLISQAQTNRSSRDFNPRTPPRPFFPIFTKSKKKKKKNPKRYPARLPHHNSGDQAYTAAPRCRLSPDPTQLAGKTPTTTRRKPATVIRSRNQPPIFKNKPIRSENQEKVSENLNFQEVFESKFAARLLRFSGPVRFQSRFFGPSFHTTAAVIGKYVPFEVLVHSSTASSDQEPTCSARDFSHVLSNSHLSSASAFGFTSLFFLFFLFSWIETSSLVISNLRASR</sequence>
<dbReference type="RefSeq" id="XP_009797533.1">
    <property type="nucleotide sequence ID" value="XM_009799231.1"/>
</dbReference>
<protein>
    <submittedName>
        <fullName evidence="10">Uncharacterized protein LOC104243946</fullName>
    </submittedName>
</protein>
<feature type="transmembrane region" description="Helical" evidence="7">
    <location>
        <begin position="459"/>
        <end position="482"/>
    </location>
</feature>
<keyword evidence="3" id="KW-0862">Zinc</keyword>
<proteinExistence type="predicted"/>
<dbReference type="PANTHER" id="PTHR31973">
    <property type="entry name" value="POLYPROTEIN, PUTATIVE-RELATED"/>
    <property type="match status" value="1"/>
</dbReference>
<name>A0A1U7Y324_NICSY</name>
<dbReference type="GO" id="GO:0008270">
    <property type="term" value="F:zinc ion binding"/>
    <property type="evidence" value="ECO:0007669"/>
    <property type="project" value="UniProtKB-KW"/>
</dbReference>
<keyword evidence="7" id="KW-1133">Transmembrane helix</keyword>
<reference evidence="10" key="2">
    <citation type="submission" date="2025-08" db="UniProtKB">
        <authorList>
            <consortium name="RefSeq"/>
        </authorList>
    </citation>
    <scope>IDENTIFICATION</scope>
    <source>
        <tissue evidence="10">Leaf</tissue>
    </source>
</reference>
<organism evidence="9 10">
    <name type="scientific">Nicotiana sylvestris</name>
    <name type="common">Wood tobacco</name>
    <name type="synonym">South American tobacco</name>
    <dbReference type="NCBI Taxonomy" id="4096"/>
    <lineage>
        <taxon>Eukaryota</taxon>
        <taxon>Viridiplantae</taxon>
        <taxon>Streptophyta</taxon>
        <taxon>Embryophyta</taxon>
        <taxon>Tracheophyta</taxon>
        <taxon>Spermatophyta</taxon>
        <taxon>Magnoliopsida</taxon>
        <taxon>eudicotyledons</taxon>
        <taxon>Gunneridae</taxon>
        <taxon>Pentapetalae</taxon>
        <taxon>asterids</taxon>
        <taxon>lamiids</taxon>
        <taxon>Solanales</taxon>
        <taxon>Solanaceae</taxon>
        <taxon>Nicotianoideae</taxon>
        <taxon>Nicotianeae</taxon>
        <taxon>Nicotiana</taxon>
    </lineage>
</organism>
<evidence type="ECO:0000256" key="3">
    <source>
        <dbReference type="ARBA" id="ARBA00022833"/>
    </source>
</evidence>
<dbReference type="Proteomes" id="UP000189701">
    <property type="component" value="Unplaced"/>
</dbReference>
<keyword evidence="5" id="KW-0175">Coiled coil</keyword>
<keyword evidence="9" id="KW-1185">Reference proteome</keyword>
<keyword evidence="7" id="KW-0812">Transmembrane</keyword>
<dbReference type="Pfam" id="PF04434">
    <property type="entry name" value="SWIM"/>
    <property type="match status" value="1"/>
</dbReference>
<evidence type="ECO:0000256" key="2">
    <source>
        <dbReference type="ARBA" id="ARBA00022771"/>
    </source>
</evidence>
<dbReference type="AlphaFoldDB" id="A0A1U7Y324"/>
<keyword evidence="2 4" id="KW-0863">Zinc-finger</keyword>
<accession>A0A1U7Y324</accession>
<feature type="region of interest" description="Disordered" evidence="6">
    <location>
        <begin position="271"/>
        <end position="347"/>
    </location>
</feature>
<keyword evidence="7" id="KW-0472">Membrane</keyword>
<dbReference type="PROSITE" id="PS50966">
    <property type="entry name" value="ZF_SWIM"/>
    <property type="match status" value="1"/>
</dbReference>
<dbReference type="InterPro" id="IPR006564">
    <property type="entry name" value="Znf_PMZ"/>
</dbReference>
<reference evidence="9" key="1">
    <citation type="journal article" date="2013" name="Genome Biol.">
        <title>Reference genomes and transcriptomes of Nicotiana sylvestris and Nicotiana tomentosiformis.</title>
        <authorList>
            <person name="Sierro N."/>
            <person name="Battey J.N."/>
            <person name="Ouadi S."/>
            <person name="Bovet L."/>
            <person name="Goepfert S."/>
            <person name="Bakaher N."/>
            <person name="Peitsch M.C."/>
            <person name="Ivanov N.V."/>
        </authorList>
    </citation>
    <scope>NUCLEOTIDE SEQUENCE [LARGE SCALE GENOMIC DNA]</scope>
</reference>
<dbReference type="InterPro" id="IPR007527">
    <property type="entry name" value="Znf_SWIM"/>
</dbReference>
<feature type="coiled-coil region" evidence="5">
    <location>
        <begin position="128"/>
        <end position="155"/>
    </location>
</feature>
<feature type="domain" description="SWIM-type" evidence="8">
    <location>
        <begin position="184"/>
        <end position="225"/>
    </location>
</feature>
<evidence type="ECO:0000259" key="8">
    <source>
        <dbReference type="PROSITE" id="PS50966"/>
    </source>
</evidence>
<evidence type="ECO:0000256" key="4">
    <source>
        <dbReference type="PROSITE-ProRule" id="PRU00325"/>
    </source>
</evidence>
<feature type="compositionally biased region" description="Basic residues" evidence="6">
    <location>
        <begin position="295"/>
        <end position="313"/>
    </location>
</feature>
<dbReference type="PANTHER" id="PTHR31973:SF189">
    <property type="entry name" value="TRANSPOSASE, MUDR, PLANT, MULE TRANSPOSASE DOMAIN PROTEIN-RELATED"/>
    <property type="match status" value="1"/>
</dbReference>
<gene>
    <name evidence="10" type="primary">LOC104243946</name>
</gene>